<dbReference type="InterPro" id="IPR029787">
    <property type="entry name" value="Nucleotide_cyclase"/>
</dbReference>
<dbReference type="EC" id="2.7.7.65" evidence="1"/>
<dbReference type="InterPro" id="IPR000160">
    <property type="entry name" value="GGDEF_dom"/>
</dbReference>
<dbReference type="PANTHER" id="PTHR45138:SF9">
    <property type="entry name" value="DIGUANYLATE CYCLASE DGCM-RELATED"/>
    <property type="match status" value="1"/>
</dbReference>
<dbReference type="SUPFAM" id="SSF55073">
    <property type="entry name" value="Nucleotide cyclase"/>
    <property type="match status" value="1"/>
</dbReference>
<keyword evidence="3" id="KW-0472">Membrane</keyword>
<evidence type="ECO:0000313" key="7">
    <source>
        <dbReference type="Proteomes" id="UP001549251"/>
    </source>
</evidence>
<name>A0ABV2PU27_9GAMM</name>
<proteinExistence type="predicted"/>
<evidence type="ECO:0000259" key="5">
    <source>
        <dbReference type="PROSITE" id="PS50887"/>
    </source>
</evidence>
<dbReference type="InterPro" id="IPR011990">
    <property type="entry name" value="TPR-like_helical_dom_sf"/>
</dbReference>
<gene>
    <name evidence="6" type="ORF">ABIE04_000514</name>
</gene>
<organism evidence="6 7">
    <name type="scientific">Rhodanobacter soli</name>
    <dbReference type="NCBI Taxonomy" id="590609"/>
    <lineage>
        <taxon>Bacteria</taxon>
        <taxon>Pseudomonadati</taxon>
        <taxon>Pseudomonadota</taxon>
        <taxon>Gammaproteobacteria</taxon>
        <taxon>Lysobacterales</taxon>
        <taxon>Rhodanobacteraceae</taxon>
        <taxon>Rhodanobacter</taxon>
    </lineage>
</organism>
<evidence type="ECO:0000256" key="1">
    <source>
        <dbReference type="ARBA" id="ARBA00012528"/>
    </source>
</evidence>
<dbReference type="EMBL" id="JBEPSD010000001">
    <property type="protein sequence ID" value="MET4568187.1"/>
    <property type="molecule type" value="Genomic_DNA"/>
</dbReference>
<keyword evidence="3" id="KW-0812">Transmembrane</keyword>
<comment type="caution">
    <text evidence="6">The sequence shown here is derived from an EMBL/GenBank/DDBJ whole genome shotgun (WGS) entry which is preliminary data.</text>
</comment>
<comment type="catalytic activity">
    <reaction evidence="2">
        <text>2 GTP = 3',3'-c-di-GMP + 2 diphosphate</text>
        <dbReference type="Rhea" id="RHEA:24898"/>
        <dbReference type="ChEBI" id="CHEBI:33019"/>
        <dbReference type="ChEBI" id="CHEBI:37565"/>
        <dbReference type="ChEBI" id="CHEBI:58805"/>
        <dbReference type="EC" id="2.7.7.65"/>
    </reaction>
</comment>
<dbReference type="PROSITE" id="PS50887">
    <property type="entry name" value="GGDEF"/>
    <property type="match status" value="1"/>
</dbReference>
<evidence type="ECO:0000256" key="4">
    <source>
        <dbReference type="SAM" id="SignalP"/>
    </source>
</evidence>
<dbReference type="NCBIfam" id="TIGR00254">
    <property type="entry name" value="GGDEF"/>
    <property type="match status" value="1"/>
</dbReference>
<dbReference type="InterPro" id="IPR043128">
    <property type="entry name" value="Rev_trsase/Diguanyl_cyclase"/>
</dbReference>
<dbReference type="InterPro" id="IPR050469">
    <property type="entry name" value="Diguanylate_Cyclase"/>
</dbReference>
<feature type="chain" id="PRO_5045375082" description="diguanylate cyclase" evidence="4">
    <location>
        <begin position="21"/>
        <end position="623"/>
    </location>
</feature>
<keyword evidence="4" id="KW-0732">Signal</keyword>
<evidence type="ECO:0000256" key="2">
    <source>
        <dbReference type="ARBA" id="ARBA00034247"/>
    </source>
</evidence>
<feature type="domain" description="GGDEF" evidence="5">
    <location>
        <begin position="491"/>
        <end position="623"/>
    </location>
</feature>
<keyword evidence="3" id="KW-1133">Transmembrane helix</keyword>
<accession>A0ABV2PU27</accession>
<reference evidence="6 7" key="1">
    <citation type="submission" date="2024-06" db="EMBL/GenBank/DDBJ databases">
        <title>Sorghum-associated microbial communities from plants grown in Nebraska, USA.</title>
        <authorList>
            <person name="Schachtman D."/>
        </authorList>
    </citation>
    <scope>NUCLEOTIDE SEQUENCE [LARGE SCALE GENOMIC DNA]</scope>
    <source>
        <strain evidence="6 7">1757</strain>
    </source>
</reference>
<dbReference type="PANTHER" id="PTHR45138">
    <property type="entry name" value="REGULATORY COMPONENTS OF SENSORY TRANSDUCTION SYSTEM"/>
    <property type="match status" value="1"/>
</dbReference>
<dbReference type="Gene3D" id="3.30.70.270">
    <property type="match status" value="1"/>
</dbReference>
<feature type="signal peptide" evidence="4">
    <location>
        <begin position="1"/>
        <end position="20"/>
    </location>
</feature>
<dbReference type="Proteomes" id="UP001549251">
    <property type="component" value="Unassembled WGS sequence"/>
</dbReference>
<sequence length="623" mass="69469">MLVLLLATALCAHAEPAAQASVRDTVAFDQLIRRLDNGEVALNSQASVDHTLDRLRALLPSNDAYRRRRYEYMYCFLAFDNDANGGYAYAGGGIEQARQAGDLEAEANFQICRGLYQGRVTTERDALPAYEEGIRIARRLENGRLIADGLTWRGSAQSLLGEQAKALFDFLEAQRLYEVAGNTTAAQSNLISIATIYRRLGEYDKAGDYLRQSMVFAQRKQDKQEQMVVNLQLGFLATERGDAAAAVVPLQRALALARETGSRQSVGAALLALAESSNARQQYAEALQYLEHAAREFQDVSDKSNTGMLALQSAEAHAGLGQRELAAREFDVAEANVRHSNNMRYLAELYEERSKNQEALGKPSAALADLKLKMKADAALARMAKTQITTLMSYQFDTERRELENRKLAADKMLKEQQLAALERVRSWQRLAILLAGVLLVLMLWLAWRQWRQSRRLHRLALTDPLTGISNRRHIEHMLHVAVDEARRTHRWLTVIMLDIDHFKRVNDRHGHPVGDQVLEQIVQACQGALRQFDRLGRMGGEEFLVMLPDTDLEGGLQVAERLRANVAAARPTVAGIELQLSISLGVAQLRHADTGAASLVRRADAALYHAKDNGRNRIEAAP</sequence>
<keyword evidence="7" id="KW-1185">Reference proteome</keyword>
<evidence type="ECO:0000256" key="3">
    <source>
        <dbReference type="SAM" id="Phobius"/>
    </source>
</evidence>
<dbReference type="Pfam" id="PF00990">
    <property type="entry name" value="GGDEF"/>
    <property type="match status" value="1"/>
</dbReference>
<dbReference type="CDD" id="cd01949">
    <property type="entry name" value="GGDEF"/>
    <property type="match status" value="1"/>
</dbReference>
<evidence type="ECO:0000313" key="6">
    <source>
        <dbReference type="EMBL" id="MET4568187.1"/>
    </source>
</evidence>
<dbReference type="Gene3D" id="1.25.40.10">
    <property type="entry name" value="Tetratricopeptide repeat domain"/>
    <property type="match status" value="1"/>
</dbReference>
<protein>
    <recommendedName>
        <fullName evidence="1">diguanylate cyclase</fullName>
        <ecNumber evidence="1">2.7.7.65</ecNumber>
    </recommendedName>
</protein>
<feature type="transmembrane region" description="Helical" evidence="3">
    <location>
        <begin position="428"/>
        <end position="448"/>
    </location>
</feature>
<dbReference type="SMART" id="SM00267">
    <property type="entry name" value="GGDEF"/>
    <property type="match status" value="1"/>
</dbReference>
<dbReference type="SUPFAM" id="SSF48452">
    <property type="entry name" value="TPR-like"/>
    <property type="match status" value="1"/>
</dbReference>